<protein>
    <submittedName>
        <fullName evidence="2">Uncharacterized protein</fullName>
    </submittedName>
</protein>
<organism evidence="2 3">
    <name type="scientific">Aspergillus pseudodeflectus</name>
    <dbReference type="NCBI Taxonomy" id="176178"/>
    <lineage>
        <taxon>Eukaryota</taxon>
        <taxon>Fungi</taxon>
        <taxon>Dikarya</taxon>
        <taxon>Ascomycota</taxon>
        <taxon>Pezizomycotina</taxon>
        <taxon>Eurotiomycetes</taxon>
        <taxon>Eurotiomycetidae</taxon>
        <taxon>Eurotiales</taxon>
        <taxon>Aspergillaceae</taxon>
        <taxon>Aspergillus</taxon>
        <taxon>Aspergillus subgen. Nidulantes</taxon>
    </lineage>
</organism>
<comment type="caution">
    <text evidence="2">The sequence shown here is derived from an EMBL/GenBank/DDBJ whole genome shotgun (WGS) entry which is preliminary data.</text>
</comment>
<evidence type="ECO:0000256" key="1">
    <source>
        <dbReference type="SAM" id="MobiDB-lite"/>
    </source>
</evidence>
<reference evidence="2 3" key="1">
    <citation type="submission" date="2024-07" db="EMBL/GenBank/DDBJ databases">
        <title>Section-level genome sequencing and comparative genomics of Aspergillus sections Usti and Cavernicolus.</title>
        <authorList>
            <consortium name="Lawrence Berkeley National Laboratory"/>
            <person name="Nybo J.L."/>
            <person name="Vesth T.C."/>
            <person name="Theobald S."/>
            <person name="Frisvad J.C."/>
            <person name="Larsen T.O."/>
            <person name="Kjaerboelling I."/>
            <person name="Rothschild-Mancinelli K."/>
            <person name="Lyhne E.K."/>
            <person name="Kogle M.E."/>
            <person name="Barry K."/>
            <person name="Clum A."/>
            <person name="Na H."/>
            <person name="Ledsgaard L."/>
            <person name="Lin J."/>
            <person name="Lipzen A."/>
            <person name="Kuo A."/>
            <person name="Riley R."/>
            <person name="Mondo S."/>
            <person name="LaButti K."/>
            <person name="Haridas S."/>
            <person name="Pangalinan J."/>
            <person name="Salamov A.A."/>
            <person name="Simmons B.A."/>
            <person name="Magnuson J.K."/>
            <person name="Chen J."/>
            <person name="Drula E."/>
            <person name="Henrissat B."/>
            <person name="Wiebenga A."/>
            <person name="Lubbers R.J."/>
            <person name="Gomes A.C."/>
            <person name="Macurrencykelacurrency M.R."/>
            <person name="Stajich J."/>
            <person name="Grigoriev I.V."/>
            <person name="Mortensen U.H."/>
            <person name="De vries R.P."/>
            <person name="Baker S.E."/>
            <person name="Andersen M.R."/>
        </authorList>
    </citation>
    <scope>NUCLEOTIDE SEQUENCE [LARGE SCALE GENOMIC DNA]</scope>
    <source>
        <strain evidence="2 3">CBS 756.74</strain>
    </source>
</reference>
<accession>A0ABR4JQF1</accession>
<gene>
    <name evidence="2" type="ORF">BJX68DRAFT_271194</name>
</gene>
<feature type="compositionally biased region" description="Acidic residues" evidence="1">
    <location>
        <begin position="224"/>
        <end position="257"/>
    </location>
</feature>
<name>A0ABR4JQF1_9EURO</name>
<dbReference type="RefSeq" id="XP_070894503.1">
    <property type="nucleotide sequence ID" value="XM_071046900.1"/>
</dbReference>
<dbReference type="EMBL" id="JBFXLR010000058">
    <property type="protein sequence ID" value="KAL2841317.1"/>
    <property type="molecule type" value="Genomic_DNA"/>
</dbReference>
<sequence>MCFNIEFQSSHLACRAYPRHVVNSQLFVVCPKRIEARKRARVAAEAALRYAIWVDPRANNNPPLPHSDVTNWHFVLSDEDGSDDEGVAYSSVDHVEELGGTAALAAGYEILAQSQSPTSAFLNDDGDYVHNYPAATCDEEICEYIGPTRSWLAGGLCAYCNGWKTWETITHVVIAPNGMLDPLMNALMVLRWPGDPGFGVPEREESEDEQSVDEQPESQQSEDQQSETELSEDEQLTDEQSAGEDSDEPFWDFDNDYDFGWVF</sequence>
<keyword evidence="3" id="KW-1185">Reference proteome</keyword>
<proteinExistence type="predicted"/>
<dbReference type="GeneID" id="98162064"/>
<feature type="compositionally biased region" description="Acidic residues" evidence="1">
    <location>
        <begin position="204"/>
        <end position="216"/>
    </location>
</feature>
<dbReference type="Proteomes" id="UP001610444">
    <property type="component" value="Unassembled WGS sequence"/>
</dbReference>
<evidence type="ECO:0000313" key="3">
    <source>
        <dbReference type="Proteomes" id="UP001610444"/>
    </source>
</evidence>
<feature type="region of interest" description="Disordered" evidence="1">
    <location>
        <begin position="196"/>
        <end position="259"/>
    </location>
</feature>
<evidence type="ECO:0000313" key="2">
    <source>
        <dbReference type="EMBL" id="KAL2841317.1"/>
    </source>
</evidence>